<dbReference type="SUPFAM" id="SSF51905">
    <property type="entry name" value="FAD/NAD(P)-binding domain"/>
    <property type="match status" value="1"/>
</dbReference>
<dbReference type="GO" id="GO:0004497">
    <property type="term" value="F:monooxygenase activity"/>
    <property type="evidence" value="ECO:0007669"/>
    <property type="project" value="UniProtKB-KW"/>
</dbReference>
<accession>A0AA38RPZ4</accession>
<dbReference type="GO" id="GO:0071949">
    <property type="term" value="F:FAD binding"/>
    <property type="evidence" value="ECO:0007669"/>
    <property type="project" value="InterPro"/>
</dbReference>
<feature type="chain" id="PRO_5041336963" evidence="7">
    <location>
        <begin position="22"/>
        <end position="429"/>
    </location>
</feature>
<feature type="signal peptide" evidence="7">
    <location>
        <begin position="1"/>
        <end position="21"/>
    </location>
</feature>
<name>A0AA38RPZ4_9PEZI</name>
<keyword evidence="2" id="KW-0285">Flavoprotein</keyword>
<dbReference type="Pfam" id="PF01494">
    <property type="entry name" value="FAD_binding_3"/>
    <property type="match status" value="1"/>
</dbReference>
<organism evidence="9 10">
    <name type="scientific">Coniochaeta hoffmannii</name>
    <dbReference type="NCBI Taxonomy" id="91930"/>
    <lineage>
        <taxon>Eukaryota</taxon>
        <taxon>Fungi</taxon>
        <taxon>Dikarya</taxon>
        <taxon>Ascomycota</taxon>
        <taxon>Pezizomycotina</taxon>
        <taxon>Sordariomycetes</taxon>
        <taxon>Sordariomycetidae</taxon>
        <taxon>Coniochaetales</taxon>
        <taxon>Coniochaetaceae</taxon>
        <taxon>Coniochaeta</taxon>
    </lineage>
</organism>
<evidence type="ECO:0000256" key="2">
    <source>
        <dbReference type="ARBA" id="ARBA00022630"/>
    </source>
</evidence>
<keyword evidence="4" id="KW-0560">Oxidoreductase</keyword>
<feature type="domain" description="FAD-binding" evidence="8">
    <location>
        <begin position="8"/>
        <end position="377"/>
    </location>
</feature>
<keyword evidence="6" id="KW-1133">Transmembrane helix</keyword>
<dbReference type="Proteomes" id="UP001174691">
    <property type="component" value="Unassembled WGS sequence"/>
</dbReference>
<dbReference type="InterPro" id="IPR036188">
    <property type="entry name" value="FAD/NAD-bd_sf"/>
</dbReference>
<keyword evidence="5" id="KW-0503">Monooxygenase</keyword>
<reference evidence="9" key="1">
    <citation type="submission" date="2022-07" db="EMBL/GenBank/DDBJ databases">
        <title>Fungi with potential for degradation of polypropylene.</title>
        <authorList>
            <person name="Gostincar C."/>
        </authorList>
    </citation>
    <scope>NUCLEOTIDE SEQUENCE</scope>
    <source>
        <strain evidence="9">EXF-13287</strain>
    </source>
</reference>
<dbReference type="InterPro" id="IPR002938">
    <property type="entry name" value="FAD-bd"/>
</dbReference>
<evidence type="ECO:0000256" key="3">
    <source>
        <dbReference type="ARBA" id="ARBA00022827"/>
    </source>
</evidence>
<feature type="transmembrane region" description="Helical" evidence="6">
    <location>
        <begin position="391"/>
        <end position="411"/>
    </location>
</feature>
<dbReference type="PANTHER" id="PTHR13789:SF309">
    <property type="entry name" value="PUTATIVE (AFU_ORTHOLOGUE AFUA_6G14510)-RELATED"/>
    <property type="match status" value="1"/>
</dbReference>
<dbReference type="InterPro" id="IPR050493">
    <property type="entry name" value="FAD-dep_Monooxygenase_BioMet"/>
</dbReference>
<evidence type="ECO:0000256" key="4">
    <source>
        <dbReference type="ARBA" id="ARBA00023002"/>
    </source>
</evidence>
<dbReference type="PRINTS" id="PR00420">
    <property type="entry name" value="RNGMNOXGNASE"/>
</dbReference>
<gene>
    <name evidence="9" type="ORF">NKR19_g8419</name>
</gene>
<evidence type="ECO:0000313" key="9">
    <source>
        <dbReference type="EMBL" id="KAJ9136807.1"/>
    </source>
</evidence>
<keyword evidence="3" id="KW-0274">FAD</keyword>
<evidence type="ECO:0000313" key="10">
    <source>
        <dbReference type="Proteomes" id="UP001174691"/>
    </source>
</evidence>
<dbReference type="PANTHER" id="PTHR13789">
    <property type="entry name" value="MONOOXYGENASE"/>
    <property type="match status" value="1"/>
</dbReference>
<evidence type="ECO:0000259" key="8">
    <source>
        <dbReference type="Pfam" id="PF01494"/>
    </source>
</evidence>
<evidence type="ECO:0000256" key="5">
    <source>
        <dbReference type="ARBA" id="ARBA00023033"/>
    </source>
</evidence>
<protein>
    <submittedName>
        <fullName evidence="9">FAD/NAD(P)-binding domain-containing protein</fullName>
    </submittedName>
</protein>
<comment type="similarity">
    <text evidence="1">Belongs to the paxM FAD-dependent monooxygenase family.</text>
</comment>
<dbReference type="EMBL" id="JANBVN010000169">
    <property type="protein sequence ID" value="KAJ9136807.1"/>
    <property type="molecule type" value="Genomic_DNA"/>
</dbReference>
<sequence>MPQPISHILILGAGPAGLASALAISQSLPEIRVTVLELRSSSPSSALLGGAVHLTPLALRYLDRLGVGARIRGLGVPVRAIDMVSLRTGSLLGRMWAGVDGVRVMRAGLVGVLRDAVVARKGVEVRYGVRVFSIEEEEGGEGGERGVVRIGLDGGEVAVGDLLLGCDGLHSVVRRLYVESERRETYSGKVVAYGFAKVEKPGQAGVVRNDGRPAVEDTALFTGRYGSIMVSFFEEQRERAYVGVVMSIKNEGAGVEGLDRDGWKTKGSDKEYVNSEVRRRFGRSAVAGLGAMLEKVDDWTLYPVYVLPPGGRWARGRVLLIGDAAHTIPPMGESMGVAIEDGVLIARVLARHPERTVAQLSADYETLRRPVIDKMYKTTIRRWNMTLAEDLGWLWTVLWDYISVVFFWILARRQDDYFAADVAKLELPV</sequence>
<keyword evidence="6" id="KW-0472">Membrane</keyword>
<evidence type="ECO:0000256" key="7">
    <source>
        <dbReference type="SAM" id="SignalP"/>
    </source>
</evidence>
<keyword evidence="10" id="KW-1185">Reference proteome</keyword>
<dbReference type="AlphaFoldDB" id="A0AA38RPZ4"/>
<dbReference type="Gene3D" id="3.50.50.60">
    <property type="entry name" value="FAD/NAD(P)-binding domain"/>
    <property type="match status" value="1"/>
</dbReference>
<keyword evidence="6" id="KW-0812">Transmembrane</keyword>
<keyword evidence="7" id="KW-0732">Signal</keyword>
<proteinExistence type="inferred from homology"/>
<evidence type="ECO:0000256" key="6">
    <source>
        <dbReference type="SAM" id="Phobius"/>
    </source>
</evidence>
<evidence type="ECO:0000256" key="1">
    <source>
        <dbReference type="ARBA" id="ARBA00007992"/>
    </source>
</evidence>
<comment type="caution">
    <text evidence="9">The sequence shown here is derived from an EMBL/GenBank/DDBJ whole genome shotgun (WGS) entry which is preliminary data.</text>
</comment>